<evidence type="ECO:0000313" key="2">
    <source>
        <dbReference type="Proteomes" id="UP000039046"/>
    </source>
</evidence>
<keyword evidence="2" id="KW-1185">Reference proteome</keyword>
<name>A0A0A1T5N2_9HYPO</name>
<dbReference type="OrthoDB" id="5427059at2759"/>
<protein>
    <submittedName>
        <fullName evidence="1">Uncharacterized protein</fullName>
    </submittedName>
</protein>
<proteinExistence type="predicted"/>
<dbReference type="EMBL" id="CDHN01000001">
    <property type="protein sequence ID" value="CEJ81602.1"/>
    <property type="molecule type" value="Genomic_DNA"/>
</dbReference>
<dbReference type="Proteomes" id="UP000039046">
    <property type="component" value="Unassembled WGS sequence"/>
</dbReference>
<organism evidence="1 2">
    <name type="scientific">[Torrubiella] hemipterigena</name>
    <dbReference type="NCBI Taxonomy" id="1531966"/>
    <lineage>
        <taxon>Eukaryota</taxon>
        <taxon>Fungi</taxon>
        <taxon>Dikarya</taxon>
        <taxon>Ascomycota</taxon>
        <taxon>Pezizomycotina</taxon>
        <taxon>Sordariomycetes</taxon>
        <taxon>Hypocreomycetidae</taxon>
        <taxon>Hypocreales</taxon>
        <taxon>Clavicipitaceae</taxon>
        <taxon>Clavicipitaceae incertae sedis</taxon>
        <taxon>'Torrubiella' clade</taxon>
    </lineage>
</organism>
<evidence type="ECO:0000313" key="1">
    <source>
        <dbReference type="EMBL" id="CEJ81602.1"/>
    </source>
</evidence>
<dbReference type="AlphaFoldDB" id="A0A0A1T5N2"/>
<reference evidence="1 2" key="1">
    <citation type="journal article" date="2015" name="Genome Announc.">
        <title>Draft Genome Sequence and Gene Annotation of the Entomopathogenic Fungus Verticillium hemipterigenum.</title>
        <authorList>
            <person name="Horn F."/>
            <person name="Habel A."/>
            <person name="Scharf D.H."/>
            <person name="Dworschak J."/>
            <person name="Brakhage A.A."/>
            <person name="Guthke R."/>
            <person name="Hertweck C."/>
            <person name="Linde J."/>
        </authorList>
    </citation>
    <scope>NUCLEOTIDE SEQUENCE [LARGE SCALE GENOMIC DNA]</scope>
</reference>
<dbReference type="HOGENOM" id="CLU_1563980_0_0_1"/>
<accession>A0A0A1T5N2</accession>
<sequence length="171" mass="19951">MLPRLLASVVTTVEISITPAPLTRLNRWTFENFEKNLDRQRYFLDSRVRTSPAVDGYDRFPFQIWKEAHRNSCMHESGYSEAERGLRWYGYVLRDFSNMSEKDISRLAGLGNSRPNESMTREQEDVIAHSFTERKDIFDRGGRGYWSPGDTSRIVWQDHGEQVGRVQEAIT</sequence>
<gene>
    <name evidence="1" type="ORF">VHEMI01722</name>
</gene>